<evidence type="ECO:0000313" key="2">
    <source>
        <dbReference type="Proteomes" id="UP000269208"/>
    </source>
</evidence>
<proteinExistence type="predicted"/>
<sequence>MMLPMFVWIIRMAIFRWSVAYVQMSSSARCAVQQVDLQKRVHEDMQAQFLCLPE</sequence>
<protein>
    <submittedName>
        <fullName evidence="1">Uncharacterized protein</fullName>
    </submittedName>
</protein>
<gene>
    <name evidence="1" type="ORF">NCTC6754_01354</name>
</gene>
<reference evidence="1 2" key="1">
    <citation type="submission" date="2018-12" db="EMBL/GenBank/DDBJ databases">
        <authorList>
            <consortium name="Pathogen Informatics"/>
        </authorList>
    </citation>
    <scope>NUCLEOTIDE SEQUENCE [LARGE SCALE GENOMIC DNA]</scope>
    <source>
        <strain evidence="1 2">NCTC6754</strain>
    </source>
</reference>
<dbReference type="EMBL" id="LR134190">
    <property type="protein sequence ID" value="VEB51631.1"/>
    <property type="molecule type" value="Genomic_DNA"/>
</dbReference>
<evidence type="ECO:0000313" key="1">
    <source>
        <dbReference type="EMBL" id="VEB51631.1"/>
    </source>
</evidence>
<name>A0A447TQF2_SALET</name>
<dbReference type="Proteomes" id="UP000269208">
    <property type="component" value="Chromosome"/>
</dbReference>
<organism evidence="1 2">
    <name type="scientific">Salmonella enterica I</name>
    <dbReference type="NCBI Taxonomy" id="59201"/>
    <lineage>
        <taxon>Bacteria</taxon>
        <taxon>Pseudomonadati</taxon>
        <taxon>Pseudomonadota</taxon>
        <taxon>Gammaproteobacteria</taxon>
        <taxon>Enterobacterales</taxon>
        <taxon>Enterobacteriaceae</taxon>
        <taxon>Salmonella</taxon>
    </lineage>
</organism>
<dbReference type="AlphaFoldDB" id="A0A447TQF2"/>
<accession>A0A447TQF2</accession>